<dbReference type="Pfam" id="PF02915">
    <property type="entry name" value="Rubrerythrin"/>
    <property type="match status" value="1"/>
</dbReference>
<feature type="domain" description="Rubrerythrin diiron-binding" evidence="1">
    <location>
        <begin position="4"/>
        <end position="150"/>
    </location>
</feature>
<accession>A0A942Z759</accession>
<name>A0A942Z759_9FIRM</name>
<dbReference type="AlphaFoldDB" id="A0A942Z759"/>
<dbReference type="SUPFAM" id="SSF47240">
    <property type="entry name" value="Ferritin-like"/>
    <property type="match status" value="1"/>
</dbReference>
<dbReference type="GO" id="GO:0046872">
    <property type="term" value="F:metal ion binding"/>
    <property type="evidence" value="ECO:0007669"/>
    <property type="project" value="InterPro"/>
</dbReference>
<dbReference type="InterPro" id="IPR012347">
    <property type="entry name" value="Ferritin-like"/>
</dbReference>
<dbReference type="PANTHER" id="PTHR33531">
    <property type="entry name" value="RUBRERYTHRIN SUBFAMILY"/>
    <property type="match status" value="1"/>
</dbReference>
<dbReference type="InterPro" id="IPR003251">
    <property type="entry name" value="Rr_diiron-bd_dom"/>
</dbReference>
<organism evidence="2 3">
    <name type="scientific">Anaeromonas frigoriresistens</name>
    <dbReference type="NCBI Taxonomy" id="2683708"/>
    <lineage>
        <taxon>Bacteria</taxon>
        <taxon>Bacillati</taxon>
        <taxon>Bacillota</taxon>
        <taxon>Tissierellia</taxon>
        <taxon>Tissierellales</taxon>
        <taxon>Thermohalobacteraceae</taxon>
        <taxon>Anaeromonas</taxon>
    </lineage>
</organism>
<dbReference type="GO" id="GO:0016491">
    <property type="term" value="F:oxidoreductase activity"/>
    <property type="evidence" value="ECO:0007669"/>
    <property type="project" value="InterPro"/>
</dbReference>
<reference evidence="2" key="1">
    <citation type="submission" date="2019-12" db="EMBL/GenBank/DDBJ databases">
        <title>Clostridiaceae gen. nov. sp. nov., isolated from sediment in Xinjiang, China.</title>
        <authorList>
            <person name="Zhang R."/>
        </authorList>
    </citation>
    <scope>NUCLEOTIDE SEQUENCE</scope>
    <source>
        <strain evidence="2">D2Q-11</strain>
    </source>
</reference>
<evidence type="ECO:0000313" key="2">
    <source>
        <dbReference type="EMBL" id="MBS4539211.1"/>
    </source>
</evidence>
<dbReference type="RefSeq" id="WP_203367136.1">
    <property type="nucleotide sequence ID" value="NZ_WSFT01000044.1"/>
</dbReference>
<proteinExistence type="predicted"/>
<comment type="caution">
    <text evidence="2">The sequence shown here is derived from an EMBL/GenBank/DDBJ whole genome shotgun (WGS) entry which is preliminary data.</text>
</comment>
<sequence length="173" mass="20986">MDIYEVAMKMELEGEEYYKKQMDMAESEGIKSIFKMMADDERKHYEIIKNIKENYLDCDSDIEIEEVDTIFTQRLENNNYFTDEVDEKDFRFGKINIDDTVKAYRHALKLEQESIDYYKKQVENAKSECDKKIFERLAKEEKKHYEAIDNILDHVTKSERWLEDARFNHIEDY</sequence>
<evidence type="ECO:0000259" key="1">
    <source>
        <dbReference type="Pfam" id="PF02915"/>
    </source>
</evidence>
<dbReference type="InterPro" id="IPR009078">
    <property type="entry name" value="Ferritin-like_SF"/>
</dbReference>
<evidence type="ECO:0000313" key="3">
    <source>
        <dbReference type="Proteomes" id="UP000724672"/>
    </source>
</evidence>
<dbReference type="EMBL" id="WSFT01000044">
    <property type="protein sequence ID" value="MBS4539211.1"/>
    <property type="molecule type" value="Genomic_DNA"/>
</dbReference>
<gene>
    <name evidence="2" type="ORF">GOQ27_12115</name>
</gene>
<protein>
    <submittedName>
        <fullName evidence="2">Ferritin family protein</fullName>
    </submittedName>
</protein>
<dbReference type="PANTHER" id="PTHR33531:SF7">
    <property type="entry name" value="HYPOTHETICAL MEMBRANE PROTEIN, CONSERVED"/>
    <property type="match status" value="1"/>
</dbReference>
<dbReference type="Proteomes" id="UP000724672">
    <property type="component" value="Unassembled WGS sequence"/>
</dbReference>
<dbReference type="Gene3D" id="1.20.1260.10">
    <property type="match status" value="1"/>
</dbReference>
<dbReference type="CDD" id="cd01045">
    <property type="entry name" value="Ferritin_like_AB"/>
    <property type="match status" value="1"/>
</dbReference>
<keyword evidence="3" id="KW-1185">Reference proteome</keyword>